<gene>
    <name evidence="3" type="ORF">OLEA9_A060937</name>
</gene>
<dbReference type="OrthoDB" id="1936865at2759"/>
<keyword evidence="4" id="KW-1185">Reference proteome</keyword>
<dbReference type="GO" id="GO:0000287">
    <property type="term" value="F:magnesium ion binding"/>
    <property type="evidence" value="ECO:0007669"/>
    <property type="project" value="InterPro"/>
</dbReference>
<name>A0A8S0QI00_OLEEU</name>
<keyword evidence="1" id="KW-0479">Metal-binding</keyword>
<dbReference type="SUPFAM" id="SSF48576">
    <property type="entry name" value="Terpenoid synthases"/>
    <property type="match status" value="1"/>
</dbReference>
<accession>A0A8S0QI00</accession>
<evidence type="ECO:0000313" key="3">
    <source>
        <dbReference type="EMBL" id="CAA2967496.1"/>
    </source>
</evidence>
<proteinExistence type="predicted"/>
<dbReference type="GO" id="GO:0010333">
    <property type="term" value="F:terpene synthase activity"/>
    <property type="evidence" value="ECO:0007669"/>
    <property type="project" value="InterPro"/>
</dbReference>
<dbReference type="Gene3D" id="1.10.600.10">
    <property type="entry name" value="Farnesyl Diphosphate Synthase"/>
    <property type="match status" value="1"/>
</dbReference>
<dbReference type="InterPro" id="IPR050148">
    <property type="entry name" value="Terpene_synthase-like"/>
</dbReference>
<dbReference type="Proteomes" id="UP000594638">
    <property type="component" value="Unassembled WGS sequence"/>
</dbReference>
<evidence type="ECO:0000313" key="4">
    <source>
        <dbReference type="Proteomes" id="UP000594638"/>
    </source>
</evidence>
<feature type="domain" description="Terpene synthase metal-binding" evidence="2">
    <location>
        <begin position="196"/>
        <end position="393"/>
    </location>
</feature>
<sequence length="400" mass="47294">MEKSGDQQQSLNGQMKIESVERRNANYKPNIWNYGLLQSLTNKYDKKEKGKIKIKKSHSSRNPPFDATTTTTIRFLPFSRRQHYYNHLASIFYNYQCRASKSQLQSNLYFRIQMVEPKFGAQIRSCIDGDYNTRKVAMLRELNYIILGSHDYFYFFYILLSKCHFGLYSAHMQYFKFNAQINKIYPFVIFFRWWRDLDLLETLIFTRDRAVESFLWAVGIVSEPQHESLRKWLTIVLVFIMIIDDVYDIYGSIEELECFTRAVNRWNHTEIQQLPEAIRRCFFALYDTTNDMDLQIRHEKGWNSVLSYLKKGWADFCQALHVEAKWYHTGHTPRLWEYLDNGWISSSGPLLSLVVLFGVGQDITKTIEILENNQEIIYHSSLIIRLCNDQATSAVIILST</sequence>
<reference evidence="3 4" key="1">
    <citation type="submission" date="2019-12" db="EMBL/GenBank/DDBJ databases">
        <authorList>
            <person name="Alioto T."/>
            <person name="Alioto T."/>
            <person name="Gomez Garrido J."/>
        </authorList>
    </citation>
    <scope>NUCLEOTIDE SEQUENCE [LARGE SCALE GENOMIC DNA]</scope>
</reference>
<dbReference type="EMBL" id="CACTIH010001884">
    <property type="protein sequence ID" value="CAA2967496.1"/>
    <property type="molecule type" value="Genomic_DNA"/>
</dbReference>
<dbReference type="Gramene" id="OE9A060937T1">
    <property type="protein sequence ID" value="OE9A060937C1"/>
    <property type="gene ID" value="OE9A060937"/>
</dbReference>
<dbReference type="PANTHER" id="PTHR31225:SF94">
    <property type="entry name" value="ALPHA-FARNESENE SYNTHASE"/>
    <property type="match status" value="1"/>
</dbReference>
<protein>
    <submittedName>
        <fullName evidence="3">Alpha-farnesene synthase-like</fullName>
    </submittedName>
</protein>
<organism evidence="3 4">
    <name type="scientific">Olea europaea subsp. europaea</name>
    <dbReference type="NCBI Taxonomy" id="158383"/>
    <lineage>
        <taxon>Eukaryota</taxon>
        <taxon>Viridiplantae</taxon>
        <taxon>Streptophyta</taxon>
        <taxon>Embryophyta</taxon>
        <taxon>Tracheophyta</taxon>
        <taxon>Spermatophyta</taxon>
        <taxon>Magnoliopsida</taxon>
        <taxon>eudicotyledons</taxon>
        <taxon>Gunneridae</taxon>
        <taxon>Pentapetalae</taxon>
        <taxon>asterids</taxon>
        <taxon>lamiids</taxon>
        <taxon>Lamiales</taxon>
        <taxon>Oleaceae</taxon>
        <taxon>Oleeae</taxon>
        <taxon>Olea</taxon>
    </lineage>
</organism>
<evidence type="ECO:0000259" key="2">
    <source>
        <dbReference type="Pfam" id="PF03936"/>
    </source>
</evidence>
<dbReference type="InterPro" id="IPR008949">
    <property type="entry name" value="Isoprenoid_synthase_dom_sf"/>
</dbReference>
<comment type="caution">
    <text evidence="3">The sequence shown here is derived from an EMBL/GenBank/DDBJ whole genome shotgun (WGS) entry which is preliminary data.</text>
</comment>
<dbReference type="Pfam" id="PF03936">
    <property type="entry name" value="Terpene_synth_C"/>
    <property type="match status" value="1"/>
</dbReference>
<dbReference type="AlphaFoldDB" id="A0A8S0QI00"/>
<dbReference type="InterPro" id="IPR005630">
    <property type="entry name" value="Terpene_synthase_metal-bd"/>
</dbReference>
<dbReference type="GO" id="GO:0016114">
    <property type="term" value="P:terpenoid biosynthetic process"/>
    <property type="evidence" value="ECO:0007669"/>
    <property type="project" value="InterPro"/>
</dbReference>
<evidence type="ECO:0000256" key="1">
    <source>
        <dbReference type="ARBA" id="ARBA00022723"/>
    </source>
</evidence>
<dbReference type="PANTHER" id="PTHR31225">
    <property type="entry name" value="OS04G0344100 PROTEIN-RELATED"/>
    <property type="match status" value="1"/>
</dbReference>